<evidence type="ECO:0000256" key="1">
    <source>
        <dbReference type="SAM" id="Phobius"/>
    </source>
</evidence>
<sequence length="246" mass="27300">MGNLIKYEFRKSWSMKGIILVITAIFEVLFLIGVFMQKETFLAIGVTLLSMIAVCSVFIIGIFGIYTLSRDLNTKRSYMLFMTPNNSFKILGAKLIENASSIIVVSVCFVALAIADVSILAATYGEFKDLFEFINALLGESYYVDSYRFAMISAASVVNWISTVCLGFFAVIICATLLNGKKYNGFLSFCIFIAISICLSKLLGVFIDDGLDFNTTRVIIQIVYYAVVSVILYVASAWLMDNKLSV</sequence>
<feature type="transmembrane region" description="Helical" evidence="1">
    <location>
        <begin position="41"/>
        <end position="68"/>
    </location>
</feature>
<feature type="transmembrane region" description="Helical" evidence="1">
    <location>
        <begin position="157"/>
        <end position="178"/>
    </location>
</feature>
<accession>A0A1H7EZG7</accession>
<evidence type="ECO:0000313" key="2">
    <source>
        <dbReference type="EMBL" id="SEK19239.1"/>
    </source>
</evidence>
<dbReference type="RefSeq" id="WP_074788736.1">
    <property type="nucleotide sequence ID" value="NZ_FNZX01000003.1"/>
</dbReference>
<feature type="transmembrane region" description="Helical" evidence="1">
    <location>
        <begin position="102"/>
        <end position="124"/>
    </location>
</feature>
<feature type="transmembrane region" description="Helical" evidence="1">
    <location>
        <begin position="185"/>
        <end position="207"/>
    </location>
</feature>
<name>A0A1H7EZG7_9FIRM</name>
<keyword evidence="3" id="KW-1185">Reference proteome</keyword>
<keyword evidence="1" id="KW-1133">Transmembrane helix</keyword>
<gene>
    <name evidence="2" type="ORF">SAMN02910377_00230</name>
</gene>
<dbReference type="Proteomes" id="UP000182321">
    <property type="component" value="Unassembled WGS sequence"/>
</dbReference>
<keyword evidence="1" id="KW-0812">Transmembrane</keyword>
<dbReference type="EMBL" id="FNZX01000003">
    <property type="protein sequence ID" value="SEK19239.1"/>
    <property type="molecule type" value="Genomic_DNA"/>
</dbReference>
<protein>
    <submittedName>
        <fullName evidence="2">Uncharacterized protein</fullName>
    </submittedName>
</protein>
<keyword evidence="1" id="KW-0472">Membrane</keyword>
<feature type="transmembrane region" description="Helical" evidence="1">
    <location>
        <begin position="219"/>
        <end position="240"/>
    </location>
</feature>
<evidence type="ECO:0000313" key="3">
    <source>
        <dbReference type="Proteomes" id="UP000182321"/>
    </source>
</evidence>
<dbReference type="AlphaFoldDB" id="A0A1H7EZG7"/>
<proteinExistence type="predicted"/>
<feature type="transmembrane region" description="Helical" evidence="1">
    <location>
        <begin position="12"/>
        <end position="35"/>
    </location>
</feature>
<reference evidence="3" key="1">
    <citation type="submission" date="2016-10" db="EMBL/GenBank/DDBJ databases">
        <authorList>
            <person name="Varghese N."/>
        </authorList>
    </citation>
    <scope>NUCLEOTIDE SEQUENCE [LARGE SCALE GENOMIC DNA]</scope>
    <source>
        <strain evidence="3">ACV-9</strain>
    </source>
</reference>
<organism evidence="2 3">
    <name type="scientific">Pseudobutyrivibrio ruminis</name>
    <dbReference type="NCBI Taxonomy" id="46206"/>
    <lineage>
        <taxon>Bacteria</taxon>
        <taxon>Bacillati</taxon>
        <taxon>Bacillota</taxon>
        <taxon>Clostridia</taxon>
        <taxon>Lachnospirales</taxon>
        <taxon>Lachnospiraceae</taxon>
        <taxon>Pseudobutyrivibrio</taxon>
    </lineage>
</organism>